<dbReference type="HOGENOM" id="CLU_047547_0_2_9"/>
<evidence type="ECO:0000313" key="10">
    <source>
        <dbReference type="Proteomes" id="UP000007392"/>
    </source>
</evidence>
<dbReference type="OrthoDB" id="2716906at2"/>
<feature type="transmembrane region" description="Helical" evidence="8">
    <location>
        <begin position="12"/>
        <end position="34"/>
    </location>
</feature>
<dbReference type="EMBL" id="CP003422">
    <property type="protein sequence ID" value="AFH61823.1"/>
    <property type="molecule type" value="Genomic_DNA"/>
</dbReference>
<keyword evidence="6 8" id="KW-1133">Transmembrane helix</keyword>
<evidence type="ECO:0000256" key="5">
    <source>
        <dbReference type="ARBA" id="ARBA00022692"/>
    </source>
</evidence>
<dbReference type="Proteomes" id="UP000007392">
    <property type="component" value="Chromosome"/>
</dbReference>
<feature type="transmembrane region" description="Helical" evidence="8">
    <location>
        <begin position="153"/>
        <end position="176"/>
    </location>
</feature>
<evidence type="ECO:0000256" key="7">
    <source>
        <dbReference type="ARBA" id="ARBA00023136"/>
    </source>
</evidence>
<name>I0BHH6_9BACL</name>
<feature type="transmembrane region" description="Helical" evidence="8">
    <location>
        <begin position="196"/>
        <end position="212"/>
    </location>
</feature>
<evidence type="ECO:0000256" key="1">
    <source>
        <dbReference type="ARBA" id="ARBA00004141"/>
    </source>
</evidence>
<evidence type="ECO:0000256" key="8">
    <source>
        <dbReference type="SAM" id="Phobius"/>
    </source>
</evidence>
<dbReference type="KEGG" id="pmw:B2K_14045"/>
<dbReference type="PANTHER" id="PTHR34975">
    <property type="entry name" value="SPORE GERMINATION PROTEIN A2"/>
    <property type="match status" value="1"/>
</dbReference>
<gene>
    <name evidence="9" type="ORF">B2K_14045</name>
</gene>
<keyword evidence="4" id="KW-0309">Germination</keyword>
<feature type="transmembrane region" description="Helical" evidence="8">
    <location>
        <begin position="277"/>
        <end position="301"/>
    </location>
</feature>
<feature type="transmembrane region" description="Helical" evidence="8">
    <location>
        <begin position="313"/>
        <end position="331"/>
    </location>
</feature>
<dbReference type="GO" id="GO:0016020">
    <property type="term" value="C:membrane"/>
    <property type="evidence" value="ECO:0007669"/>
    <property type="project" value="UniProtKB-SubCell"/>
</dbReference>
<dbReference type="Pfam" id="PF03845">
    <property type="entry name" value="Spore_permease"/>
    <property type="match status" value="1"/>
</dbReference>
<dbReference type="InterPro" id="IPR004761">
    <property type="entry name" value="Spore_GerAB"/>
</dbReference>
<reference evidence="9 10" key="1">
    <citation type="submission" date="2013-06" db="EMBL/GenBank/DDBJ databases">
        <title>Complete genome sequence of Paenibacillus mucilaginosus K02.</title>
        <authorList>
            <person name="Xiao B."/>
            <person name="Sun L."/>
            <person name="Xiao L."/>
            <person name="Lian B."/>
        </authorList>
    </citation>
    <scope>NUCLEOTIDE SEQUENCE [LARGE SCALE GENOMIC DNA]</scope>
    <source>
        <strain evidence="9 10">K02</strain>
    </source>
</reference>
<evidence type="ECO:0000256" key="4">
    <source>
        <dbReference type="ARBA" id="ARBA00022544"/>
    </source>
</evidence>
<comment type="similarity">
    <text evidence="2">Belongs to the amino acid-polyamine-organocation (APC) superfamily. Spore germination protein (SGP) (TC 2.A.3.9) family.</text>
</comment>
<feature type="transmembrane region" description="Helical" evidence="8">
    <location>
        <begin position="89"/>
        <end position="112"/>
    </location>
</feature>
<comment type="subcellular location">
    <subcellularLocation>
        <location evidence="1">Membrane</location>
        <topology evidence="1">Multi-pass membrane protein</topology>
    </subcellularLocation>
</comment>
<dbReference type="PANTHER" id="PTHR34975:SF2">
    <property type="entry name" value="SPORE GERMINATION PROTEIN A2"/>
    <property type="match status" value="1"/>
</dbReference>
<evidence type="ECO:0000256" key="6">
    <source>
        <dbReference type="ARBA" id="ARBA00022989"/>
    </source>
</evidence>
<dbReference type="RefSeq" id="WP_014650664.1">
    <property type="nucleotide sequence ID" value="NC_017672.3"/>
</dbReference>
<dbReference type="GO" id="GO:0009847">
    <property type="term" value="P:spore germination"/>
    <property type="evidence" value="ECO:0007669"/>
    <property type="project" value="InterPro"/>
</dbReference>
<keyword evidence="5 8" id="KW-0812">Transmembrane</keyword>
<keyword evidence="3" id="KW-0813">Transport</keyword>
<dbReference type="AlphaFoldDB" id="I0BHH6"/>
<feature type="transmembrane region" description="Helical" evidence="8">
    <location>
        <begin position="124"/>
        <end position="141"/>
    </location>
</feature>
<feature type="transmembrane region" description="Helical" evidence="8">
    <location>
        <begin position="343"/>
        <end position="362"/>
    </location>
</feature>
<organism evidence="9 10">
    <name type="scientific">Paenibacillus mucilaginosus K02</name>
    <dbReference type="NCBI Taxonomy" id="997761"/>
    <lineage>
        <taxon>Bacteria</taxon>
        <taxon>Bacillati</taxon>
        <taxon>Bacillota</taxon>
        <taxon>Bacilli</taxon>
        <taxon>Bacillales</taxon>
        <taxon>Paenibacillaceae</taxon>
        <taxon>Paenibacillus</taxon>
    </lineage>
</organism>
<proteinExistence type="inferred from homology"/>
<sequence length="371" mass="41435">MKRSFKLGKETIGSLDLTITVSSMMIGVGILTLPKTLARVTLSSDGWMSIVLAGTLGIVCAWIMAKLAGRYHGEGYFAYASSIITKPAALLWTTGMSLYYIIFCAFEIRAIANISKQYLFERTPVEIIALTFLLVTVYAAAGSRIGLIRLNTLFLPLVMSISVFVLLFSIPLFHYSDMKPFFITDWRKVLGGAKESVFSVLGFEVVLFYTSLMKRPDKAPKAAMLGVALTVLLYLTVYVIAVGVFSHQALKEVTYPAIELAKEMQVPGEFFERFESIFFTIWIMTIFNTSAMAMDVAVNNLGHLFRKMKRQQGVFLLSPVVYLICMFPENGIEFNMMGTLVNYGGLIFVILMPCLIYGVALIRRRKPYGNT</sequence>
<protein>
    <submittedName>
        <fullName evidence="9">Spore germination protein</fullName>
    </submittedName>
</protein>
<dbReference type="PATRIC" id="fig|997761.3.peg.2757"/>
<evidence type="ECO:0000256" key="3">
    <source>
        <dbReference type="ARBA" id="ARBA00022448"/>
    </source>
</evidence>
<evidence type="ECO:0000256" key="2">
    <source>
        <dbReference type="ARBA" id="ARBA00007998"/>
    </source>
</evidence>
<keyword evidence="7 8" id="KW-0472">Membrane</keyword>
<dbReference type="NCBIfam" id="TIGR00912">
    <property type="entry name" value="2A0309"/>
    <property type="match status" value="1"/>
</dbReference>
<dbReference type="Gene3D" id="1.20.1740.10">
    <property type="entry name" value="Amino acid/polyamine transporter I"/>
    <property type="match status" value="1"/>
</dbReference>
<accession>I0BHH6</accession>
<evidence type="ECO:0000313" key="9">
    <source>
        <dbReference type="EMBL" id="AFH61823.1"/>
    </source>
</evidence>
<feature type="transmembrane region" description="Helical" evidence="8">
    <location>
        <begin position="224"/>
        <end position="245"/>
    </location>
</feature>
<feature type="transmembrane region" description="Helical" evidence="8">
    <location>
        <begin position="46"/>
        <end position="68"/>
    </location>
</feature>